<feature type="compositionally biased region" description="Low complexity" evidence="6">
    <location>
        <begin position="104"/>
        <end position="116"/>
    </location>
</feature>
<proteinExistence type="predicted"/>
<dbReference type="EMBL" id="JANBOH010000099">
    <property type="protein sequence ID" value="KAJ1645576.1"/>
    <property type="molecule type" value="Genomic_DNA"/>
</dbReference>
<feature type="region of interest" description="Disordered" evidence="6">
    <location>
        <begin position="145"/>
        <end position="164"/>
    </location>
</feature>
<keyword evidence="4" id="KW-0804">Transcription</keyword>
<feature type="compositionally biased region" description="Polar residues" evidence="6">
    <location>
        <begin position="121"/>
        <end position="137"/>
    </location>
</feature>
<dbReference type="GO" id="GO:0005654">
    <property type="term" value="C:nucleoplasm"/>
    <property type="evidence" value="ECO:0007669"/>
    <property type="project" value="UniProtKB-ARBA"/>
</dbReference>
<protein>
    <submittedName>
        <fullName evidence="7">Uncharacterized protein</fullName>
    </submittedName>
</protein>
<feature type="region of interest" description="Disordered" evidence="6">
    <location>
        <begin position="365"/>
        <end position="385"/>
    </location>
</feature>
<feature type="region of interest" description="Disordered" evidence="6">
    <location>
        <begin position="72"/>
        <end position="139"/>
    </location>
</feature>
<feature type="compositionally biased region" description="Polar residues" evidence="6">
    <location>
        <begin position="151"/>
        <end position="163"/>
    </location>
</feature>
<dbReference type="AlphaFoldDB" id="A0A9W8CKK2"/>
<gene>
    <name evidence="7" type="ORF">LPJ64_002866</name>
</gene>
<dbReference type="Pfam" id="PF08598">
    <property type="entry name" value="Sds3"/>
    <property type="match status" value="1"/>
</dbReference>
<organism evidence="7 8">
    <name type="scientific">Coemansia asiatica</name>
    <dbReference type="NCBI Taxonomy" id="1052880"/>
    <lineage>
        <taxon>Eukaryota</taxon>
        <taxon>Fungi</taxon>
        <taxon>Fungi incertae sedis</taxon>
        <taxon>Zoopagomycota</taxon>
        <taxon>Kickxellomycotina</taxon>
        <taxon>Kickxellomycetes</taxon>
        <taxon>Kickxellales</taxon>
        <taxon>Kickxellaceae</taxon>
        <taxon>Coemansia</taxon>
    </lineage>
</organism>
<keyword evidence="3" id="KW-0805">Transcription regulation</keyword>
<dbReference type="GO" id="GO:0010468">
    <property type="term" value="P:regulation of gene expression"/>
    <property type="evidence" value="ECO:0007669"/>
    <property type="project" value="UniProtKB-ARBA"/>
</dbReference>
<accession>A0A9W8CKK2</accession>
<name>A0A9W8CKK2_9FUNG</name>
<keyword evidence="2" id="KW-0678">Repressor</keyword>
<feature type="compositionally biased region" description="Basic residues" evidence="6">
    <location>
        <begin position="85"/>
        <end position="103"/>
    </location>
</feature>
<dbReference type="PANTHER" id="PTHR21964">
    <property type="entry name" value="BREAST CANCER METASTASIS-SUPPRESSOR 1"/>
    <property type="match status" value="1"/>
</dbReference>
<evidence type="ECO:0000256" key="2">
    <source>
        <dbReference type="ARBA" id="ARBA00022491"/>
    </source>
</evidence>
<sequence length="385" mass="42595">MDDFYSHQYQKQYEAKQSFSMEPGHQSAQSQYSGHQQYVAAGGGGGYGQGSGISTGHGGAVSHGSHGSHGFHGYEWNGYPSSGHMHQHHQQHQHQHQHNHNHQHYQQQRQQQRQQQPPQPAQMSVNTVNNNNDSLMHTVSVRGGGAYSTAAKGSNSSGGTQPLRNKISERLQQIDREAFESEERQYQLKGEEIQAELTMILRGTHPIFIEGVSRLASERDRTIASAEHNHRYIVDLHERAFKQEREMAEQSYNAEKQAIYDKIAADIEERRKRLKEEKDSLDISMDFVFESGSRTSSKRNLRKRGMDPVLGFGEGAAGSGNGGGSGSGGSGRAQNKRKNNQALTMQGISEEDIISDLVAIRRATGVTGPLSSSTYGKKGSKGNKR</sequence>
<dbReference type="InterPro" id="IPR013907">
    <property type="entry name" value="Sds3"/>
</dbReference>
<evidence type="ECO:0000256" key="3">
    <source>
        <dbReference type="ARBA" id="ARBA00023015"/>
    </source>
</evidence>
<keyword evidence="8" id="KW-1185">Reference proteome</keyword>
<evidence type="ECO:0000313" key="7">
    <source>
        <dbReference type="EMBL" id="KAJ1645576.1"/>
    </source>
</evidence>
<comment type="subcellular location">
    <subcellularLocation>
        <location evidence="1">Nucleus</location>
    </subcellularLocation>
</comment>
<reference evidence="7" key="1">
    <citation type="submission" date="2022-07" db="EMBL/GenBank/DDBJ databases">
        <title>Phylogenomic reconstructions and comparative analyses of Kickxellomycotina fungi.</title>
        <authorList>
            <person name="Reynolds N.K."/>
            <person name="Stajich J.E."/>
            <person name="Barry K."/>
            <person name="Grigoriev I.V."/>
            <person name="Crous P."/>
            <person name="Smith M.E."/>
        </authorList>
    </citation>
    <scope>NUCLEOTIDE SEQUENCE</scope>
    <source>
        <strain evidence="7">NBRC 105413</strain>
    </source>
</reference>
<dbReference type="Proteomes" id="UP001145021">
    <property type="component" value="Unassembled WGS sequence"/>
</dbReference>
<evidence type="ECO:0000256" key="4">
    <source>
        <dbReference type="ARBA" id="ARBA00023163"/>
    </source>
</evidence>
<evidence type="ECO:0000256" key="1">
    <source>
        <dbReference type="ARBA" id="ARBA00004123"/>
    </source>
</evidence>
<feature type="region of interest" description="Disordered" evidence="6">
    <location>
        <begin position="294"/>
        <end position="347"/>
    </location>
</feature>
<dbReference type="SMART" id="SM01401">
    <property type="entry name" value="Sds3"/>
    <property type="match status" value="1"/>
</dbReference>
<feature type="compositionally biased region" description="Gly residues" evidence="6">
    <location>
        <begin position="312"/>
        <end position="331"/>
    </location>
</feature>
<evidence type="ECO:0000256" key="6">
    <source>
        <dbReference type="SAM" id="MobiDB-lite"/>
    </source>
</evidence>
<keyword evidence="5" id="KW-0539">Nucleus</keyword>
<evidence type="ECO:0000313" key="8">
    <source>
        <dbReference type="Proteomes" id="UP001145021"/>
    </source>
</evidence>
<comment type="caution">
    <text evidence="7">The sequence shown here is derived from an EMBL/GenBank/DDBJ whole genome shotgun (WGS) entry which is preliminary data.</text>
</comment>
<evidence type="ECO:0000256" key="5">
    <source>
        <dbReference type="ARBA" id="ARBA00023242"/>
    </source>
</evidence>